<dbReference type="Proteomes" id="UP001594351">
    <property type="component" value="Unassembled WGS sequence"/>
</dbReference>
<evidence type="ECO:0000313" key="4">
    <source>
        <dbReference type="EMBL" id="MFC1853296.1"/>
    </source>
</evidence>
<gene>
    <name evidence="4" type="ORF">ACFL27_24120</name>
</gene>
<comment type="caution">
    <text evidence="4">The sequence shown here is derived from an EMBL/GenBank/DDBJ whole genome shotgun (WGS) entry which is preliminary data.</text>
</comment>
<dbReference type="InterPro" id="IPR036322">
    <property type="entry name" value="WD40_repeat_dom_sf"/>
</dbReference>
<name>A0ABV6Z4C9_UNCC1</name>
<evidence type="ECO:0000256" key="3">
    <source>
        <dbReference type="PROSITE-ProRule" id="PRU00221"/>
    </source>
</evidence>
<evidence type="ECO:0000256" key="1">
    <source>
        <dbReference type="ARBA" id="ARBA00022574"/>
    </source>
</evidence>
<proteinExistence type="predicted"/>
<dbReference type="InterPro" id="IPR019775">
    <property type="entry name" value="WD40_repeat_CS"/>
</dbReference>
<accession>A0ABV6Z4C9</accession>
<organism evidence="4 5">
    <name type="scientific">candidate division CSSED10-310 bacterium</name>
    <dbReference type="NCBI Taxonomy" id="2855610"/>
    <lineage>
        <taxon>Bacteria</taxon>
        <taxon>Bacteria division CSSED10-310</taxon>
    </lineage>
</organism>
<feature type="repeat" description="WD" evidence="3">
    <location>
        <begin position="28"/>
        <end position="69"/>
    </location>
</feature>
<dbReference type="InterPro" id="IPR001680">
    <property type="entry name" value="WD40_rpt"/>
</dbReference>
<dbReference type="Gene3D" id="2.130.10.10">
    <property type="entry name" value="YVTN repeat-like/Quinoprotein amine dehydrogenase"/>
    <property type="match status" value="1"/>
</dbReference>
<dbReference type="PROSITE" id="PS00678">
    <property type="entry name" value="WD_REPEATS_1"/>
    <property type="match status" value="2"/>
</dbReference>
<dbReference type="PROSITE" id="PS50294">
    <property type="entry name" value="WD_REPEATS_REGION"/>
    <property type="match status" value="2"/>
</dbReference>
<evidence type="ECO:0000313" key="5">
    <source>
        <dbReference type="Proteomes" id="UP001594351"/>
    </source>
</evidence>
<reference evidence="4 5" key="1">
    <citation type="submission" date="2024-09" db="EMBL/GenBank/DDBJ databases">
        <title>Laminarin stimulates single cell rates of sulfate reduction while oxygen inhibits transcriptomic activity in coastal marine sediment.</title>
        <authorList>
            <person name="Lindsay M."/>
            <person name="Orcutt B."/>
            <person name="Emerson D."/>
            <person name="Stepanauskas R."/>
            <person name="D'Angelo T."/>
        </authorList>
    </citation>
    <scope>NUCLEOTIDE SEQUENCE [LARGE SCALE GENOMIC DNA]</scope>
    <source>
        <strain evidence="4">SAG AM-311-K15</strain>
    </source>
</reference>
<dbReference type="EMBL" id="JBHPBY010000467">
    <property type="protein sequence ID" value="MFC1853296.1"/>
    <property type="molecule type" value="Genomic_DNA"/>
</dbReference>
<keyword evidence="2" id="KW-0677">Repeat</keyword>
<feature type="repeat" description="WD" evidence="3">
    <location>
        <begin position="1"/>
        <end position="27"/>
    </location>
</feature>
<dbReference type="PANTHER" id="PTHR22847:SF637">
    <property type="entry name" value="WD REPEAT DOMAIN 5B"/>
    <property type="match status" value="1"/>
</dbReference>
<dbReference type="PROSITE" id="PS50082">
    <property type="entry name" value="WD_REPEATS_2"/>
    <property type="match status" value="2"/>
</dbReference>
<keyword evidence="5" id="KW-1185">Reference proteome</keyword>
<dbReference type="Pfam" id="PF00400">
    <property type="entry name" value="WD40"/>
    <property type="match status" value="2"/>
</dbReference>
<protein>
    <submittedName>
        <fullName evidence="4">WD40 repeat domain-containing protein</fullName>
    </submittedName>
</protein>
<dbReference type="SMART" id="SM00320">
    <property type="entry name" value="WD40"/>
    <property type="match status" value="1"/>
</dbReference>
<dbReference type="InterPro" id="IPR015943">
    <property type="entry name" value="WD40/YVTN_repeat-like_dom_sf"/>
</dbReference>
<dbReference type="PANTHER" id="PTHR22847">
    <property type="entry name" value="WD40 REPEAT PROTEIN"/>
    <property type="match status" value="1"/>
</dbReference>
<dbReference type="SUPFAM" id="SSF50978">
    <property type="entry name" value="WD40 repeat-like"/>
    <property type="match status" value="1"/>
</dbReference>
<keyword evidence="1 3" id="KW-0853">WD repeat</keyword>
<sequence>MATILASGSFDNTIKLWDITNLKEITTLSGHTDSILSVAFTPDGKILASGSVDKTIKLWDLITAREIATLTGHTKPVYFIV</sequence>
<dbReference type="InterPro" id="IPR020472">
    <property type="entry name" value="WD40_PAC1"/>
</dbReference>
<evidence type="ECO:0000256" key="2">
    <source>
        <dbReference type="ARBA" id="ARBA00022737"/>
    </source>
</evidence>
<dbReference type="PRINTS" id="PR00320">
    <property type="entry name" value="GPROTEINBRPT"/>
</dbReference>